<feature type="domain" description="SbsA Ig-like" evidence="4">
    <location>
        <begin position="231"/>
        <end position="330"/>
    </location>
</feature>
<feature type="domain" description="SbsA Ig-like" evidence="4">
    <location>
        <begin position="444"/>
        <end position="552"/>
    </location>
</feature>
<name>A0A7S7SHF2_PALFE</name>
<evidence type="ECO:0000313" key="6">
    <source>
        <dbReference type="Proteomes" id="UP000593892"/>
    </source>
</evidence>
<evidence type="ECO:0000256" key="2">
    <source>
        <dbReference type="SAM" id="MobiDB-lite"/>
    </source>
</evidence>
<sequence length="2022" mass="213680">MRLALSSLFLVSITLPGQSLPAFLASQYPAPGAVGVPRNIVILLRQLQVPGQSCGSLKLARAGAADEYLSGLGGDSDGKTWEQIFIPNAPLLPLTQYTAVAGCTPQSWTFQFTTGPDLDREGPRLVSVTPDPAARDTSPFGPFTLRFDQPLLKSQGVVSLASGVGNTVGAGSVSLTEDRQGIVIRPEFAYSIPPVIMMQFAPGSVRDLNNNPGAGTTTTIRFLTSLVTDAGGPRLLGIAPESGTTSVPTNSAVQLLFDRPIDYTSAQQGAILLEARGVSTPVQAEVFGALVRLNGVTLLPDTAYRVRVTTGLLDAQGVAVSQEMTSDFTTSSSADPEPTDSSRVSPRNLQVPRNARLVFHSARRLPAFVPLLVTAINQCASSGRSCPSWAVTSSLQDDGRTLVVTPKDPLPAWAKLNLNLPTTLDIAGFSIYSDLSFATTDQIDTDSPTLAASTPSEGDADVSTQGNLRFVLSEPVGLMTPANAVRLTRDGQAVPGQLVFGSAYYYSETTANLFEFTPDTALLPGTSYEIELVGVADLAGNIMPTRKIRFKTAADATAPAIYPRLVSTNLDSGAVGPMDPLTFEFNLPLASGASTATVTVTARQGDTNLAFPHPVRIESSGTTVRITPLLPWPAQRSIMLRIDVQDRWGRSTSYSNLFLAASAGDTDRPEVVSMSPANGTPLNPGQAIRITFSKPVLNASQVNGGLTASQVGSTWTPTILWSDDRTTATILPFYLYAGIPGSGLPMTLAVTSALVDLSGNPAKAFTARFPLNTLGVSVSRPSIAKSWPDRLANNVDVRSSLHLYLSGPVEADQLNRAAWIVTPDGRADGVWRVSGDGRLATFQPTQPWPAGSPIRLMQLEPVLTADYGYSFTTAAAVPDGLQVLRTSLLDPHPANAVIDIEFNQDIPAGRGPVRLQTGYPPFDFPADETRPRPNVVRLVPRSAPPVGTYIRLTSNPDSTLNWSSPSAVVRAALQTPPAQPLYRSPLPDSTGIAINARVSVVFTADVNSVSASEAGVTLTTGGVKLPATLVQTAPGPRLTLVPLSLLPANSKIDVAITGLEDRLGRAIPAITWSFTTGDSVDVTAPTLLYTNANWNLDPQVNAVLTFDKPLDPAGTEASASYSQAISWSLSSDLRTLYVMPAAGWKRGETYNLSPRVADWYGNSSSGTSVSFQAGFDSDGTALVLRAVSLLDGQKGLPLNSVFTLLFNKPLGSEDLRPVRLTTAGRDVPLAVKSASGNRVTLTPQYLLDPLTSYQLIVDGLRDSSGNALVGGKVISFVTGESLNEAATIAVYRLQSAGSPLSVRFSQPIDITPLLDDPQRLTVYDSGSTGSSLPVPAGITWTDDRMQLTITPRKPFVLGASYSLSLAGVTGSAGGSLSPLTFQFIPSESPDLTPAQLTFVPPDGSTAVPVNVQMQVTFSKLPLVMPAVRLYENGVLVPATLGSSYGNFTVSGLVTLSRALKPNQSYRIEVDGFRDALDNEIAASSATFTTGSGSEPAPLRLTSTSPANGDAGVSPDTPWSMTFNQPLLPFTFLEFAPQTSRAMPFALTTQVSGPVFTVTAAPSWPAASSISLILFTTTRFGLPTFSSWTGAILERQLTIGFKTAAVNDPTPPVLQSVEPPAGSTLPGGRATVTLRFSKPVALPGTALQIFYGATKASVTGTFSKDFRSVSFNLQPPPNSRVTIAGSSDIRDNADNPLEPFVLEYDTGENAVTGSPTAQLTEPARTWSVPADTQITVTFDRPMDPASVPTALRVTENGQNSAGSIEVLAGDRAYRFHPAAPFGPGSLVKVFLLGTAQDTNGLLFNPGSAWPISLSVEGVAPLSSSLELTRRGFLQTAPVDSLLEFELSAELDPSSVNAESVWLRRGARLVPGEVSLRDRSIVQFRPTQPLESGAQYVLTAGSALRSLEGRLFAGQDLAFRAAPAVASAELESVIETEWAGRRAVRVRFTAPVSPLAARGLSLDFDGVPVPAETLSTTDAREFLLLPGDPQAQGTLHLNLDRVPEANGRPLPFRRVSAGRGPSAQ</sequence>
<dbReference type="EMBL" id="CP063849">
    <property type="protein sequence ID" value="QOY84894.1"/>
    <property type="molecule type" value="Genomic_DNA"/>
</dbReference>
<reference evidence="5 6" key="1">
    <citation type="submission" date="2020-10" db="EMBL/GenBank/DDBJ databases">
        <title>Complete genome sequence of Paludibaculum fermentans P105T, a facultatively anaerobic acidobacterium capable of dissimilatory Fe(III) reduction.</title>
        <authorList>
            <person name="Dedysh S.N."/>
            <person name="Beletsky A.V."/>
            <person name="Kulichevskaya I.S."/>
            <person name="Mardanov A.V."/>
            <person name="Ravin N.V."/>
        </authorList>
    </citation>
    <scope>NUCLEOTIDE SEQUENCE [LARGE SCALE GENOMIC DNA]</scope>
    <source>
        <strain evidence="5 6">P105</strain>
    </source>
</reference>
<keyword evidence="6" id="KW-1185">Reference proteome</keyword>
<feature type="region of interest" description="Disordered" evidence="2">
    <location>
        <begin position="324"/>
        <end position="347"/>
    </location>
</feature>
<protein>
    <submittedName>
        <fullName evidence="5">Ig-like domain-containing protein</fullName>
    </submittedName>
</protein>
<dbReference type="Proteomes" id="UP000593892">
    <property type="component" value="Chromosome"/>
</dbReference>
<feature type="chain" id="PRO_5032395172" evidence="3">
    <location>
        <begin position="22"/>
        <end position="2022"/>
    </location>
</feature>
<dbReference type="KEGG" id="pfer:IRI77_18705"/>
<evidence type="ECO:0000313" key="5">
    <source>
        <dbReference type="EMBL" id="QOY84894.1"/>
    </source>
</evidence>
<dbReference type="InterPro" id="IPR014755">
    <property type="entry name" value="Cu-Rt/internalin_Ig-like"/>
</dbReference>
<evidence type="ECO:0000259" key="4">
    <source>
        <dbReference type="Pfam" id="PF13205"/>
    </source>
</evidence>
<proteinExistence type="predicted"/>
<keyword evidence="1 3" id="KW-0732">Signal</keyword>
<feature type="domain" description="SbsA Ig-like" evidence="4">
    <location>
        <begin position="665"/>
        <end position="763"/>
    </location>
</feature>
<dbReference type="Gene3D" id="2.60.40.1220">
    <property type="match status" value="1"/>
</dbReference>
<evidence type="ECO:0000256" key="3">
    <source>
        <dbReference type="SAM" id="SignalP"/>
    </source>
</evidence>
<feature type="signal peptide" evidence="3">
    <location>
        <begin position="1"/>
        <end position="21"/>
    </location>
</feature>
<feature type="domain" description="SbsA Ig-like" evidence="4">
    <location>
        <begin position="984"/>
        <end position="1076"/>
    </location>
</feature>
<feature type="domain" description="SbsA Ig-like" evidence="4">
    <location>
        <begin position="1713"/>
        <end position="1800"/>
    </location>
</feature>
<evidence type="ECO:0000256" key="1">
    <source>
        <dbReference type="ARBA" id="ARBA00022729"/>
    </source>
</evidence>
<dbReference type="Gene3D" id="2.60.40.3710">
    <property type="match status" value="1"/>
</dbReference>
<gene>
    <name evidence="5" type="ORF">IRI77_18705</name>
</gene>
<dbReference type="Pfam" id="PF13205">
    <property type="entry name" value="Big_5"/>
    <property type="match status" value="6"/>
</dbReference>
<feature type="domain" description="SbsA Ig-like" evidence="4">
    <location>
        <begin position="1178"/>
        <end position="1278"/>
    </location>
</feature>
<accession>A0A7S7SHF2</accession>
<dbReference type="RefSeq" id="WP_194446564.1">
    <property type="nucleotide sequence ID" value="NZ_CP063849.1"/>
</dbReference>
<organism evidence="5 6">
    <name type="scientific">Paludibaculum fermentans</name>
    <dbReference type="NCBI Taxonomy" id="1473598"/>
    <lineage>
        <taxon>Bacteria</taxon>
        <taxon>Pseudomonadati</taxon>
        <taxon>Acidobacteriota</taxon>
        <taxon>Terriglobia</taxon>
        <taxon>Bryobacterales</taxon>
        <taxon>Bryobacteraceae</taxon>
        <taxon>Paludibaculum</taxon>
    </lineage>
</organism>
<dbReference type="InterPro" id="IPR032812">
    <property type="entry name" value="SbsA_Ig"/>
</dbReference>
<feature type="region of interest" description="Disordered" evidence="2">
    <location>
        <begin position="1486"/>
        <end position="1511"/>
    </location>
</feature>